<sequence length="94" mass="10230">MHQADLYHAHCSSSSFRIETPAGFVIVDSAEQMQPGDEVAFQYDGYPMIGILFASGLITPDGETLEGEVMGRIIVLGKVTATILDDEDPDRPMI</sequence>
<reference evidence="1 2" key="1">
    <citation type="journal article" date="2022" name="J Glob Antimicrob Resist">
        <title>First complete genome of a multidrug resistant strain of the novel human pathogen Kalamiella piersonii (GABEKP28) identified in human saliva.</title>
        <authorList>
            <person name="McDonagh F."/>
            <person name="Singh N.K."/>
            <person name="Venkateswaran K."/>
            <person name="Lonappan A.M."/>
            <person name="Hallahan B."/>
            <person name="Tuohy A."/>
            <person name="Burke L."/>
            <person name="Kovarova A."/>
            <person name="Miliotis G."/>
        </authorList>
    </citation>
    <scope>NUCLEOTIDE SEQUENCE [LARGE SCALE GENOMIC DNA]</scope>
    <source>
        <strain evidence="1 2">GABEKP28</strain>
    </source>
</reference>
<dbReference type="EMBL" id="CP104758">
    <property type="protein sequence ID" value="WBG90006.1"/>
    <property type="molecule type" value="Genomic_DNA"/>
</dbReference>
<evidence type="ECO:0000313" key="1">
    <source>
        <dbReference type="EMBL" id="WBG90006.1"/>
    </source>
</evidence>
<evidence type="ECO:0000313" key="2">
    <source>
        <dbReference type="Proteomes" id="UP001211544"/>
    </source>
</evidence>
<dbReference type="RefSeq" id="WP_269949315.1">
    <property type="nucleotide sequence ID" value="NZ_CP104758.1"/>
</dbReference>
<dbReference type="Proteomes" id="UP001211544">
    <property type="component" value="Chromosome"/>
</dbReference>
<dbReference type="KEGG" id="kpie:N5580_13005"/>
<dbReference type="AlphaFoldDB" id="A0AAJ5U8M3"/>
<name>A0AAJ5U8M3_9GAMM</name>
<accession>A0AAJ5U8M3</accession>
<organism evidence="1 2">
    <name type="scientific">Pantoea piersonii</name>
    <dbReference type="NCBI Taxonomy" id="2364647"/>
    <lineage>
        <taxon>Bacteria</taxon>
        <taxon>Pseudomonadati</taxon>
        <taxon>Pseudomonadota</taxon>
        <taxon>Gammaproteobacteria</taxon>
        <taxon>Enterobacterales</taxon>
        <taxon>Erwiniaceae</taxon>
        <taxon>Pantoea</taxon>
    </lineage>
</organism>
<protein>
    <submittedName>
        <fullName evidence="1">Phage repressor protein</fullName>
    </submittedName>
</protein>
<keyword evidence="2" id="KW-1185">Reference proteome</keyword>
<gene>
    <name evidence="1" type="ORF">N5580_13005</name>
</gene>
<proteinExistence type="predicted"/>